<evidence type="ECO:0000256" key="6">
    <source>
        <dbReference type="ARBA" id="ARBA00023136"/>
    </source>
</evidence>
<keyword evidence="3 8" id="KW-0813">Transport</keyword>
<dbReference type="PRINTS" id="PR00783">
    <property type="entry name" value="MINTRINSICP"/>
</dbReference>
<dbReference type="STRING" id="34508.A0A4U5LNI3"/>
<evidence type="ECO:0000256" key="2">
    <source>
        <dbReference type="ARBA" id="ARBA00006175"/>
    </source>
</evidence>
<evidence type="ECO:0000256" key="9">
    <source>
        <dbReference type="SAM" id="Phobius"/>
    </source>
</evidence>
<dbReference type="GO" id="GO:0015254">
    <property type="term" value="F:glycerol channel activity"/>
    <property type="evidence" value="ECO:0007669"/>
    <property type="project" value="TreeGrafter"/>
</dbReference>
<evidence type="ECO:0000256" key="7">
    <source>
        <dbReference type="ARBA" id="ARBA00045280"/>
    </source>
</evidence>
<comment type="subcellular location">
    <subcellularLocation>
        <location evidence="1">Membrane</location>
        <topology evidence="1">Multi-pass membrane protein</topology>
    </subcellularLocation>
</comment>
<dbReference type="Gene3D" id="1.20.1080.10">
    <property type="entry name" value="Glycerol uptake facilitator protein"/>
    <property type="match status" value="1"/>
</dbReference>
<dbReference type="InterPro" id="IPR050363">
    <property type="entry name" value="MIP/Aquaporin"/>
</dbReference>
<feature type="transmembrane region" description="Helical" evidence="9">
    <location>
        <begin position="62"/>
        <end position="80"/>
    </location>
</feature>
<keyword evidence="6 9" id="KW-0472">Membrane</keyword>
<reference evidence="10 11" key="2">
    <citation type="journal article" date="2019" name="G3 (Bethesda)">
        <title>Hybrid Assembly of the Genome of the Entomopathogenic Nematode Steinernema carpocapsae Identifies the X-Chromosome.</title>
        <authorList>
            <person name="Serra L."/>
            <person name="Macchietto M."/>
            <person name="Macias-Munoz A."/>
            <person name="McGill C.J."/>
            <person name="Rodriguez I.M."/>
            <person name="Rodriguez B."/>
            <person name="Murad R."/>
            <person name="Mortazavi A."/>
        </authorList>
    </citation>
    <scope>NUCLEOTIDE SEQUENCE [LARGE SCALE GENOMIC DNA]</scope>
    <source>
        <strain evidence="10 11">ALL</strain>
    </source>
</reference>
<evidence type="ECO:0000313" key="10">
    <source>
        <dbReference type="EMBL" id="TKR57441.1"/>
    </source>
</evidence>
<evidence type="ECO:0000256" key="3">
    <source>
        <dbReference type="ARBA" id="ARBA00022448"/>
    </source>
</evidence>
<comment type="function">
    <text evidence="7">Aquaglyceroporin that may modulate the water content and osmolytes during anhydrobiosis.</text>
</comment>
<accession>A0A4U5LNI3</accession>
<evidence type="ECO:0000256" key="4">
    <source>
        <dbReference type="ARBA" id="ARBA00022692"/>
    </source>
</evidence>
<dbReference type="InterPro" id="IPR023271">
    <property type="entry name" value="Aquaporin-like"/>
</dbReference>
<evidence type="ECO:0000256" key="1">
    <source>
        <dbReference type="ARBA" id="ARBA00004141"/>
    </source>
</evidence>
<dbReference type="GO" id="GO:0016323">
    <property type="term" value="C:basolateral plasma membrane"/>
    <property type="evidence" value="ECO:0007669"/>
    <property type="project" value="TreeGrafter"/>
</dbReference>
<evidence type="ECO:0000256" key="5">
    <source>
        <dbReference type="ARBA" id="ARBA00022989"/>
    </source>
</evidence>
<keyword evidence="5 9" id="KW-1133">Transmembrane helix</keyword>
<organism evidence="10 11">
    <name type="scientific">Steinernema carpocapsae</name>
    <name type="common">Entomopathogenic nematode</name>
    <dbReference type="NCBI Taxonomy" id="34508"/>
    <lineage>
        <taxon>Eukaryota</taxon>
        <taxon>Metazoa</taxon>
        <taxon>Ecdysozoa</taxon>
        <taxon>Nematoda</taxon>
        <taxon>Chromadorea</taxon>
        <taxon>Rhabditida</taxon>
        <taxon>Tylenchina</taxon>
        <taxon>Panagrolaimomorpha</taxon>
        <taxon>Strongyloidoidea</taxon>
        <taxon>Steinernematidae</taxon>
        <taxon>Steinernema</taxon>
    </lineage>
</organism>
<dbReference type="Proteomes" id="UP000298663">
    <property type="component" value="Unassembled WGS sequence"/>
</dbReference>
<evidence type="ECO:0008006" key="12">
    <source>
        <dbReference type="Google" id="ProtNLM"/>
    </source>
</evidence>
<dbReference type="InterPro" id="IPR000425">
    <property type="entry name" value="MIP"/>
</dbReference>
<dbReference type="OrthoDB" id="3222at2759"/>
<dbReference type="SUPFAM" id="SSF81338">
    <property type="entry name" value="Aquaporin-like"/>
    <property type="match status" value="1"/>
</dbReference>
<dbReference type="PANTHER" id="PTHR43829:SF9">
    <property type="entry name" value="AQUAPORIN-9"/>
    <property type="match status" value="1"/>
</dbReference>
<dbReference type="EMBL" id="AZBU02000015">
    <property type="protein sequence ID" value="TKR57441.1"/>
    <property type="molecule type" value="Genomic_DNA"/>
</dbReference>
<protein>
    <recommendedName>
        <fullName evidence="12">Aquaporin</fullName>
    </recommendedName>
</protein>
<dbReference type="PANTHER" id="PTHR43829">
    <property type="entry name" value="AQUAPORIN OR AQUAGLYCEROPORIN RELATED"/>
    <property type="match status" value="1"/>
</dbReference>
<feature type="transmembrane region" description="Helical" evidence="9">
    <location>
        <begin position="87"/>
        <end position="104"/>
    </location>
</feature>
<gene>
    <name evidence="10" type="ORF">L596_030708</name>
</gene>
<comment type="caution">
    <text evidence="10">The sequence shown here is derived from an EMBL/GenBank/DDBJ whole genome shotgun (WGS) entry which is preliminary data.</text>
</comment>
<sequence>MTVIMSPVERLRQKLGIRDHLTKCALSEFVCTAFLMFVGFSINAQKVIARTPSYDMLGGNFAWGLALFFSVQMGFGIWSFRRSSKSFGVFHVLLLWHYWFGQGYTAAQFLGSFLGAAMAFTVYYDGINAMDGGIRMVYGVNATAGIFSTYPKDFMSVQGAIIDQISCTAVMVVCVLGRAQ</sequence>
<name>A0A4U5LNI3_STECR</name>
<proteinExistence type="inferred from homology"/>
<feature type="transmembrane region" description="Helical" evidence="9">
    <location>
        <begin position="21"/>
        <end position="42"/>
    </location>
</feature>
<comment type="similarity">
    <text evidence="2 8">Belongs to the MIP/aquaporin (TC 1.A.8) family.</text>
</comment>
<evidence type="ECO:0000256" key="8">
    <source>
        <dbReference type="RuleBase" id="RU000477"/>
    </source>
</evidence>
<dbReference type="AlphaFoldDB" id="A0A4U5LNI3"/>
<keyword evidence="4 8" id="KW-0812">Transmembrane</keyword>
<dbReference type="Pfam" id="PF00230">
    <property type="entry name" value="MIP"/>
    <property type="match status" value="1"/>
</dbReference>
<keyword evidence="11" id="KW-1185">Reference proteome</keyword>
<dbReference type="GO" id="GO:0015250">
    <property type="term" value="F:water channel activity"/>
    <property type="evidence" value="ECO:0007669"/>
    <property type="project" value="TreeGrafter"/>
</dbReference>
<reference evidence="10 11" key="1">
    <citation type="journal article" date="2015" name="Genome Biol.">
        <title>Comparative genomics of Steinernema reveals deeply conserved gene regulatory networks.</title>
        <authorList>
            <person name="Dillman A.R."/>
            <person name="Macchietto M."/>
            <person name="Porter C.F."/>
            <person name="Rogers A."/>
            <person name="Williams B."/>
            <person name="Antoshechkin I."/>
            <person name="Lee M.M."/>
            <person name="Goodwin Z."/>
            <person name="Lu X."/>
            <person name="Lewis E.E."/>
            <person name="Goodrich-Blair H."/>
            <person name="Stock S.P."/>
            <person name="Adams B.J."/>
            <person name="Sternberg P.W."/>
            <person name="Mortazavi A."/>
        </authorList>
    </citation>
    <scope>NUCLEOTIDE SEQUENCE [LARGE SCALE GENOMIC DNA]</scope>
    <source>
        <strain evidence="10 11">ALL</strain>
    </source>
</reference>
<evidence type="ECO:0000313" key="11">
    <source>
        <dbReference type="Proteomes" id="UP000298663"/>
    </source>
</evidence>